<dbReference type="EMBL" id="SPHZ02000010">
    <property type="protein sequence ID" value="KAF0895947.1"/>
    <property type="molecule type" value="Genomic_DNA"/>
</dbReference>
<comment type="caution">
    <text evidence="2">The sequence shown here is derived from an EMBL/GenBank/DDBJ whole genome shotgun (WGS) entry which is preliminary data.</text>
</comment>
<gene>
    <name evidence="2" type="ORF">E2562_018020</name>
</gene>
<feature type="non-terminal residue" evidence="2">
    <location>
        <position position="482"/>
    </location>
</feature>
<dbReference type="AlphaFoldDB" id="A0A6G1C7I3"/>
<reference evidence="2 3" key="1">
    <citation type="submission" date="2019-11" db="EMBL/GenBank/DDBJ databases">
        <title>Whole genome sequence of Oryza granulata.</title>
        <authorList>
            <person name="Li W."/>
        </authorList>
    </citation>
    <scope>NUCLEOTIDE SEQUENCE [LARGE SCALE GENOMIC DNA]</scope>
    <source>
        <strain evidence="3">cv. Menghai</strain>
        <tissue evidence="2">Leaf</tissue>
    </source>
</reference>
<feature type="compositionally biased region" description="Basic and acidic residues" evidence="1">
    <location>
        <begin position="247"/>
        <end position="288"/>
    </location>
</feature>
<feature type="compositionally biased region" description="Basic and acidic residues" evidence="1">
    <location>
        <begin position="93"/>
        <end position="105"/>
    </location>
</feature>
<dbReference type="PANTHER" id="PTHR35511:SF2">
    <property type="entry name" value="A-KINASE ANCHOR-LIKE PROTEIN"/>
    <property type="match status" value="1"/>
</dbReference>
<protein>
    <submittedName>
        <fullName evidence="2">Uncharacterized protein</fullName>
    </submittedName>
</protein>
<keyword evidence="3" id="KW-1185">Reference proteome</keyword>
<dbReference type="Proteomes" id="UP000479710">
    <property type="component" value="Unassembled WGS sequence"/>
</dbReference>
<evidence type="ECO:0000313" key="3">
    <source>
        <dbReference type="Proteomes" id="UP000479710"/>
    </source>
</evidence>
<organism evidence="2 3">
    <name type="scientific">Oryza meyeriana var. granulata</name>
    <dbReference type="NCBI Taxonomy" id="110450"/>
    <lineage>
        <taxon>Eukaryota</taxon>
        <taxon>Viridiplantae</taxon>
        <taxon>Streptophyta</taxon>
        <taxon>Embryophyta</taxon>
        <taxon>Tracheophyta</taxon>
        <taxon>Spermatophyta</taxon>
        <taxon>Magnoliopsida</taxon>
        <taxon>Liliopsida</taxon>
        <taxon>Poales</taxon>
        <taxon>Poaceae</taxon>
        <taxon>BOP clade</taxon>
        <taxon>Oryzoideae</taxon>
        <taxon>Oryzeae</taxon>
        <taxon>Oryzinae</taxon>
        <taxon>Oryza</taxon>
        <taxon>Oryza meyeriana</taxon>
    </lineage>
</organism>
<dbReference type="OrthoDB" id="771720at2759"/>
<evidence type="ECO:0000313" key="2">
    <source>
        <dbReference type="EMBL" id="KAF0895947.1"/>
    </source>
</evidence>
<feature type="compositionally biased region" description="Basic and acidic residues" evidence="1">
    <location>
        <begin position="355"/>
        <end position="386"/>
    </location>
</feature>
<accession>A0A6G1C7I3</accession>
<name>A0A6G1C7I3_9ORYZ</name>
<proteinExistence type="predicted"/>
<feature type="compositionally biased region" description="Polar residues" evidence="1">
    <location>
        <begin position="106"/>
        <end position="126"/>
    </location>
</feature>
<feature type="region of interest" description="Disordered" evidence="1">
    <location>
        <begin position="460"/>
        <end position="482"/>
    </location>
</feature>
<evidence type="ECO:0000256" key="1">
    <source>
        <dbReference type="SAM" id="MobiDB-lite"/>
    </source>
</evidence>
<feature type="region of interest" description="Disordered" evidence="1">
    <location>
        <begin position="191"/>
        <end position="396"/>
    </location>
</feature>
<dbReference type="PANTHER" id="PTHR35511">
    <property type="entry name" value="A-KINASE ANCHOR-LIKE PROTEIN"/>
    <property type="match status" value="1"/>
</dbReference>
<feature type="region of interest" description="Disordered" evidence="1">
    <location>
        <begin position="93"/>
        <end position="143"/>
    </location>
</feature>
<sequence length="482" mass="52739">MPHAVISFICSINLYISQEVQVEAAKDLQRQLDSKLSSIKEIKGEAQIMDSTEGILKIPEEQALVEAPSETKIPSEHNLNGMESSLNGHVEKEENISNEKPHEINQKSQGQVETSPDGTSTYPSNKSNEEEITDSLSHGENASEDTTLLKCENADHGQQDFEGHVVNDSMVQEENCKIDNGTEQTAYAQDLDSSKETNDTQPAIRTNIPDDEVLAEAPAGIQSPLEPNVDDSHAIPDTIDGNTKTAEPAKEDDIAHLDHKESFPEEKVIAEHADKAAKVEDQQSKQADDMVVEVLQEEIPESKESDVPETEQASQAPIDDQEALNQESALETNDSLSVKAEDTCHQSNVATCGERTPEDDVTTREPTVDTKEEQSQGSAEEMKDSEAVDTEEIVQQSSVAFDEAIQDHAATTDPSSDIQHIQNIEPEETKGPIAVKAEEVSNQSNVAFAEDAVQVTVVPSEPPEDIQVQELEQEETKKNDEA</sequence>
<feature type="compositionally biased region" description="Polar residues" evidence="1">
    <location>
        <begin position="134"/>
        <end position="143"/>
    </location>
</feature>
<feature type="compositionally biased region" description="Polar residues" evidence="1">
    <location>
        <begin position="323"/>
        <end position="336"/>
    </location>
</feature>